<accession>A0ABQ4KH85</accession>
<keyword evidence="2" id="KW-1185">Reference proteome</keyword>
<comment type="caution">
    <text evidence="1">The sequence shown here is derived from an EMBL/GenBank/DDBJ whole genome shotgun (WGS) entry which is preliminary data.</text>
</comment>
<gene>
    <name evidence="1" type="ORF">J8TS2_11250</name>
</gene>
<evidence type="ECO:0000313" key="1">
    <source>
        <dbReference type="EMBL" id="GIN56806.1"/>
    </source>
</evidence>
<dbReference type="EMBL" id="BORB01000007">
    <property type="protein sequence ID" value="GIN56806.1"/>
    <property type="molecule type" value="Genomic_DNA"/>
</dbReference>
<organism evidence="1 2">
    <name type="scientific">Lederbergia ruris</name>
    <dbReference type="NCBI Taxonomy" id="217495"/>
    <lineage>
        <taxon>Bacteria</taxon>
        <taxon>Bacillati</taxon>
        <taxon>Bacillota</taxon>
        <taxon>Bacilli</taxon>
        <taxon>Bacillales</taxon>
        <taxon>Bacillaceae</taxon>
        <taxon>Lederbergia</taxon>
    </lineage>
</organism>
<dbReference type="Proteomes" id="UP000679950">
    <property type="component" value="Unassembled WGS sequence"/>
</dbReference>
<dbReference type="RefSeq" id="WP_212965742.1">
    <property type="nucleotide sequence ID" value="NZ_BORB01000007.1"/>
</dbReference>
<name>A0ABQ4KH85_9BACI</name>
<sequence length="88" mass="10275">MESHMRRKQFHLTKEDEKLLKDLANKKDVSEAEIVREAVREYAAKNLQKSNPLLTMANEAERVMIDSDGDLSVNHDFYLREIIENEGQ</sequence>
<reference evidence="1 2" key="1">
    <citation type="submission" date="2021-03" db="EMBL/GenBank/DDBJ databases">
        <title>Antimicrobial resistance genes in bacteria isolated from Japanese honey, and their potential for conferring macrolide and lincosamide resistance in the American foulbrood pathogen Paenibacillus larvae.</title>
        <authorList>
            <person name="Okamoto M."/>
            <person name="Kumagai M."/>
            <person name="Kanamori H."/>
            <person name="Takamatsu D."/>
        </authorList>
    </citation>
    <scope>NUCLEOTIDE SEQUENCE [LARGE SCALE GENOMIC DNA]</scope>
    <source>
        <strain evidence="1 2">J8TS2</strain>
    </source>
</reference>
<proteinExistence type="predicted"/>
<evidence type="ECO:0000313" key="2">
    <source>
        <dbReference type="Proteomes" id="UP000679950"/>
    </source>
</evidence>
<dbReference type="InterPro" id="IPR013321">
    <property type="entry name" value="Arc_rbn_hlx_hlx"/>
</dbReference>
<dbReference type="Gene3D" id="1.10.1220.10">
    <property type="entry name" value="Met repressor-like"/>
    <property type="match status" value="1"/>
</dbReference>
<protein>
    <recommendedName>
        <fullName evidence="3">Ribbon-helix-helix protein CopG domain-containing protein</fullName>
    </recommendedName>
</protein>
<evidence type="ECO:0008006" key="3">
    <source>
        <dbReference type="Google" id="ProtNLM"/>
    </source>
</evidence>